<dbReference type="OrthoDB" id="7206526at2"/>
<reference evidence="3" key="1">
    <citation type="submission" date="2008-04" db="EMBL/GenBank/DDBJ databases">
        <title>Complete sequence of chromosome 1 of Burkholderia ambifaria MC40-6.</title>
        <authorList>
            <person name="Copeland A."/>
            <person name="Lucas S."/>
            <person name="Lapidus A."/>
            <person name="Glavina del Rio T."/>
            <person name="Dalin E."/>
            <person name="Tice H."/>
            <person name="Pitluck S."/>
            <person name="Chain P."/>
            <person name="Malfatti S."/>
            <person name="Shin M."/>
            <person name="Vergez L."/>
            <person name="Lang D."/>
            <person name="Schmutz J."/>
            <person name="Larimer F."/>
            <person name="Land M."/>
            <person name="Hauser L."/>
            <person name="Kyrpides N."/>
            <person name="Lykidis A."/>
            <person name="Ramette A."/>
            <person name="Konstantinidis K."/>
            <person name="Tiedje J."/>
            <person name="Richardson P."/>
        </authorList>
    </citation>
    <scope>NUCLEOTIDE SEQUENCE [LARGE SCALE GENOMIC DNA]</scope>
    <source>
        <strain evidence="3">MC40-6</strain>
    </source>
</reference>
<name>B1YV22_BURA4</name>
<evidence type="ECO:0000313" key="3">
    <source>
        <dbReference type="Proteomes" id="UP000001680"/>
    </source>
</evidence>
<dbReference type="AlphaFoldDB" id="B1YV22"/>
<dbReference type="Proteomes" id="UP000001680">
    <property type="component" value="Chromosome 1"/>
</dbReference>
<accession>B1YV22</accession>
<protein>
    <recommendedName>
        <fullName evidence="4">Lipoprotein</fullName>
    </recommendedName>
</protein>
<keyword evidence="1" id="KW-0732">Signal</keyword>
<dbReference type="RefSeq" id="WP_012363338.1">
    <property type="nucleotide sequence ID" value="NC_010551.1"/>
</dbReference>
<dbReference type="EMBL" id="CP001025">
    <property type="protein sequence ID" value="ACB63405.1"/>
    <property type="molecule type" value="Genomic_DNA"/>
</dbReference>
<evidence type="ECO:0008006" key="4">
    <source>
        <dbReference type="Google" id="ProtNLM"/>
    </source>
</evidence>
<evidence type="ECO:0000256" key="1">
    <source>
        <dbReference type="SAM" id="SignalP"/>
    </source>
</evidence>
<feature type="chain" id="PRO_5002773603" description="Lipoprotein" evidence="1">
    <location>
        <begin position="22"/>
        <end position="116"/>
    </location>
</feature>
<organism evidence="2 3">
    <name type="scientific">Burkholderia ambifaria (strain MC40-6)</name>
    <dbReference type="NCBI Taxonomy" id="398577"/>
    <lineage>
        <taxon>Bacteria</taxon>
        <taxon>Pseudomonadati</taxon>
        <taxon>Pseudomonadota</taxon>
        <taxon>Betaproteobacteria</taxon>
        <taxon>Burkholderiales</taxon>
        <taxon>Burkholderiaceae</taxon>
        <taxon>Burkholderia</taxon>
        <taxon>Burkholderia cepacia complex</taxon>
    </lineage>
</organism>
<evidence type="ECO:0000313" key="2">
    <source>
        <dbReference type="EMBL" id="ACB63405.1"/>
    </source>
</evidence>
<proteinExistence type="predicted"/>
<gene>
    <name evidence="2" type="ordered locus">BamMC406_0914</name>
</gene>
<feature type="signal peptide" evidence="1">
    <location>
        <begin position="1"/>
        <end position="21"/>
    </location>
</feature>
<dbReference type="HOGENOM" id="CLU_167455_0_0_4"/>
<dbReference type="KEGG" id="bac:BamMC406_0914"/>
<sequence precursor="true">MRTTGLAAVAALLVLAGCATKNYGRMGSLTDYERNTMSCREIDLEIARVDGFVSHVDKESEFDGRSVLSFLGDFGIGNVMEKDAAMKSAGDRRQALDSLRSSKQCGYATTTVQPVP</sequence>
<dbReference type="PROSITE" id="PS51257">
    <property type="entry name" value="PROKAR_LIPOPROTEIN"/>
    <property type="match status" value="1"/>
</dbReference>